<protein>
    <recommendedName>
        <fullName evidence="4">DUF1761 domain-containing protein</fullName>
    </recommendedName>
</protein>
<feature type="transmembrane region" description="Helical" evidence="1">
    <location>
        <begin position="81"/>
        <end position="103"/>
    </location>
</feature>
<reference evidence="3" key="1">
    <citation type="submission" date="2016-10" db="EMBL/GenBank/DDBJ databases">
        <authorList>
            <person name="Varghese N."/>
            <person name="Submissions S."/>
        </authorList>
    </citation>
    <scope>NUCLEOTIDE SEQUENCE [LARGE SCALE GENOMIC DNA]</scope>
    <source>
        <strain evidence="3">DSM 45079</strain>
    </source>
</reference>
<dbReference type="InterPro" id="IPR013879">
    <property type="entry name" value="DUF1761"/>
</dbReference>
<organism evidence="2 3">
    <name type="scientific">Jiangella alkaliphila</name>
    <dbReference type="NCBI Taxonomy" id="419479"/>
    <lineage>
        <taxon>Bacteria</taxon>
        <taxon>Bacillati</taxon>
        <taxon>Actinomycetota</taxon>
        <taxon>Actinomycetes</taxon>
        <taxon>Jiangellales</taxon>
        <taxon>Jiangellaceae</taxon>
        <taxon>Jiangella</taxon>
    </lineage>
</organism>
<evidence type="ECO:0008006" key="4">
    <source>
        <dbReference type="Google" id="ProtNLM"/>
    </source>
</evidence>
<feature type="transmembrane region" description="Helical" evidence="1">
    <location>
        <begin position="6"/>
        <end position="25"/>
    </location>
</feature>
<feature type="transmembrane region" description="Helical" evidence="1">
    <location>
        <begin position="49"/>
        <end position="69"/>
    </location>
</feature>
<evidence type="ECO:0000256" key="1">
    <source>
        <dbReference type="SAM" id="Phobius"/>
    </source>
</evidence>
<dbReference type="EMBL" id="LT629791">
    <property type="protein sequence ID" value="SDU55648.1"/>
    <property type="molecule type" value="Genomic_DNA"/>
</dbReference>
<sequence>MDISLDWPAVVLATLSTMVVGTVWYRPEVFGRRWQALTGKDPNAPANRALAYGGSFAASAVTAVVLAAATDVLARDQDLDALPAALLAAGVLWLGFTAARMVVHDLFASRDPRIWLLDAGYELATVLVMAVIIGLLG</sequence>
<keyword evidence="1" id="KW-1133">Transmembrane helix</keyword>
<accession>A0A1H2JHN6</accession>
<evidence type="ECO:0000313" key="3">
    <source>
        <dbReference type="Proteomes" id="UP000182977"/>
    </source>
</evidence>
<keyword evidence="1" id="KW-0472">Membrane</keyword>
<evidence type="ECO:0000313" key="2">
    <source>
        <dbReference type="EMBL" id="SDU55648.1"/>
    </source>
</evidence>
<keyword evidence="1" id="KW-0812">Transmembrane</keyword>
<gene>
    <name evidence="2" type="ORF">SAMN04488563_2687</name>
</gene>
<dbReference type="OrthoDB" id="3692045at2"/>
<keyword evidence="3" id="KW-1185">Reference proteome</keyword>
<dbReference type="AlphaFoldDB" id="A0A1H2JHN6"/>
<dbReference type="Proteomes" id="UP000182977">
    <property type="component" value="Chromosome I"/>
</dbReference>
<dbReference type="Pfam" id="PF08570">
    <property type="entry name" value="DUF1761"/>
    <property type="match status" value="1"/>
</dbReference>
<proteinExistence type="predicted"/>
<feature type="transmembrane region" description="Helical" evidence="1">
    <location>
        <begin position="115"/>
        <end position="136"/>
    </location>
</feature>
<name>A0A1H2JHN6_9ACTN</name>
<dbReference type="RefSeq" id="WP_046772153.1">
    <property type="nucleotide sequence ID" value="NZ_LBMC01000057.1"/>
</dbReference>
<dbReference type="STRING" id="419479.SAMN04488563_2687"/>